<evidence type="ECO:0000259" key="1">
    <source>
        <dbReference type="Pfam" id="PF13403"/>
    </source>
</evidence>
<evidence type="ECO:0000313" key="2">
    <source>
        <dbReference type="EMBL" id="MCX2563021.1"/>
    </source>
</evidence>
<dbReference type="SUPFAM" id="SSF51294">
    <property type="entry name" value="Hedgehog/intein (Hint) domain"/>
    <property type="match status" value="1"/>
</dbReference>
<protein>
    <submittedName>
        <fullName evidence="2">Hint domain-containing protein</fullName>
    </submittedName>
</protein>
<evidence type="ECO:0000313" key="3">
    <source>
        <dbReference type="Proteomes" id="UP001301152"/>
    </source>
</evidence>
<dbReference type="InterPro" id="IPR030930">
    <property type="entry name" value="AIDA"/>
</dbReference>
<dbReference type="Proteomes" id="UP001301152">
    <property type="component" value="Unassembled WGS sequence"/>
</dbReference>
<comment type="caution">
    <text evidence="2">The sequence shown here is derived from an EMBL/GenBank/DDBJ whole genome shotgun (WGS) entry which is preliminary data.</text>
</comment>
<organism evidence="2 3">
    <name type="scientific">Acetobacter thailandicus</name>
    <dbReference type="NCBI Taxonomy" id="1502842"/>
    <lineage>
        <taxon>Bacteria</taxon>
        <taxon>Pseudomonadati</taxon>
        <taxon>Pseudomonadota</taxon>
        <taxon>Alphaproteobacteria</taxon>
        <taxon>Acetobacterales</taxon>
        <taxon>Acetobacteraceae</taxon>
        <taxon>Acetobacter</taxon>
    </lineage>
</organism>
<dbReference type="RefSeq" id="WP_173560297.1">
    <property type="nucleotide sequence ID" value="NZ_JAPIUZ010000001.1"/>
</dbReference>
<proteinExistence type="predicted"/>
<dbReference type="InterPro" id="IPR028992">
    <property type="entry name" value="Hedgehog/Intein_dom"/>
</dbReference>
<dbReference type="InterPro" id="IPR012332">
    <property type="entry name" value="Autotransporter_pectin_lyase_C"/>
</dbReference>
<dbReference type="Pfam" id="PF13403">
    <property type="entry name" value="Hint_2"/>
    <property type="match status" value="1"/>
</dbReference>
<name>A0ABT3QCM2_9PROT</name>
<dbReference type="Gene3D" id="2.160.20.20">
    <property type="match status" value="2"/>
</dbReference>
<dbReference type="EMBL" id="JAPIUZ010000001">
    <property type="protein sequence ID" value="MCX2563021.1"/>
    <property type="molecule type" value="Genomic_DNA"/>
</dbReference>
<accession>A0ABT3QCM2</accession>
<feature type="domain" description="Hedgehog/Intein (Hint)" evidence="1">
    <location>
        <begin position="642"/>
        <end position="781"/>
    </location>
</feature>
<gene>
    <name evidence="2" type="ORF">OQ497_03420</name>
</gene>
<reference evidence="2 3" key="1">
    <citation type="submission" date="2022-11" db="EMBL/GenBank/DDBJ databases">
        <title>Genome sequencing of Acetobacter type strain.</title>
        <authorList>
            <person name="Heo J."/>
            <person name="Lee D."/>
            <person name="Han B.-H."/>
            <person name="Hong S.-B."/>
            <person name="Kwon S.-W."/>
        </authorList>
    </citation>
    <scope>NUCLEOTIDE SEQUENCE [LARGE SCALE GENOMIC DNA]</scope>
    <source>
        <strain evidence="2 3">KACC 21253</strain>
    </source>
</reference>
<sequence length="986" mass="101444">MSEVISATQTYSDGSSVSGATVVSGGTVNVSSGGTVFNGTIDSGGILNISSGGTVSGVELESGGSLNVASGGTVVSAQIDNGVYLNLSSVAIYKNFTISNGATLGLGNGLVISGLTLESGSFMNYDSDDTLVDVTLSSNASLQNYYGSHNTYIDLSLNNSPIFFSSSIVSGLTIDGSSVSSGINQDNNNIFYDTSVSGATVHNGILTLNTGSIGSDIILDSGAELIATSGTTVSGVSIMSGASAQLQSDVIASGMTLYSGGSLSVSSNAVVSGLTLESGAQIDQTSGSTFVSAIIQSGAGIISSAGDTFISTTLNNGDIESLSGIVSGLTINAKGNDGGEFQTGQISGATLNGGALLIYVDSVASGVFVGSNAKFAVFSGSTATDVTVGESGSAFVSEDSLITQATVTSGGGLLTVSGGTLTQIVVSSGAQIIVSGGGMTQNDTLYNGGVINVSSGGSVSDITFSGGGTVNLYSGGIDPLTIADHGVLNVSSGAVISGDIAETDGIINVLSGGLASDTVVSSGGTLYLTSGATISGVTSVISGGTTEINGTVSGGGSIDLYSGGVLVISGSTMPSNTIHFVTSGGIIDFTDLHTITSVSGTDESLTVNGQDADGTEKTYSLTTENGSDPANYVVIGNQLVEVCFLSDTLIRTPGGEVAVETLNIGDEVLTYAHSVIRAECITWVGRSHCTVRPHLPDDEAGYPVRILKNAVAEGVPFKDMLITSEHCLFFDGRFIPVRMLVNGRSVFYDKSITSYDYYHIETGDHAVIMADGMLTESYLDTGNRQAFYQHGKLVAFTPSRNLTWDDAAAPLDVSQQFAENIFRHIEERAEQMDLPHQNKTAELTYDPDLHLLTQTGDVIRQIRRQNGRALFMIPAGTASVTLMSRTSRPYDVVGPFIDDRRVLGILVGMVTLLEGAASMVVDTHLTQNELAGWHSTESSRTMRWTKGNAVLPLGLSSEMRVLSVEVIAAGPYRQHKEQPVNLKFAG</sequence>
<keyword evidence="3" id="KW-1185">Reference proteome</keyword>
<dbReference type="InterPro" id="IPR036844">
    <property type="entry name" value="Hint_dom_sf"/>
</dbReference>
<dbReference type="NCBIfam" id="TIGR04415">
    <property type="entry name" value="O_hepto_targRPT"/>
    <property type="match status" value="4"/>
</dbReference>